<keyword evidence="5 7" id="KW-0408">Iron</keyword>
<proteinExistence type="inferred from homology"/>
<keyword evidence="3 7" id="KW-0479">Metal-binding</keyword>
<dbReference type="PANTHER" id="PTHR24305">
    <property type="entry name" value="CYTOCHROME P450"/>
    <property type="match status" value="1"/>
</dbReference>
<comment type="similarity">
    <text evidence="2">Belongs to the cytochrome P450 family.</text>
</comment>
<dbReference type="SUPFAM" id="SSF48264">
    <property type="entry name" value="Cytochrome P450"/>
    <property type="match status" value="1"/>
</dbReference>
<accession>A0A8H7MI66</accession>
<evidence type="ECO:0000256" key="1">
    <source>
        <dbReference type="ARBA" id="ARBA00001971"/>
    </source>
</evidence>
<reference evidence="9" key="2">
    <citation type="submission" date="2020-09" db="EMBL/GenBank/DDBJ databases">
        <title>Reference genome assembly for Australian Ascochyta lentis isolate Al4.</title>
        <authorList>
            <person name="Lee R.C."/>
            <person name="Farfan-Caceres L.M."/>
            <person name="Debler J.W."/>
            <person name="Williams A.H."/>
            <person name="Henares B.M."/>
        </authorList>
    </citation>
    <scope>NUCLEOTIDE SEQUENCE</scope>
    <source>
        <strain evidence="9">Al4</strain>
    </source>
</reference>
<dbReference type="InterPro" id="IPR036396">
    <property type="entry name" value="Cyt_P450_sf"/>
</dbReference>
<dbReference type="InterPro" id="IPR002401">
    <property type="entry name" value="Cyt_P450_E_grp-I"/>
</dbReference>
<evidence type="ECO:0000256" key="6">
    <source>
        <dbReference type="ARBA" id="ARBA00023033"/>
    </source>
</evidence>
<feature type="transmembrane region" description="Helical" evidence="8">
    <location>
        <begin position="12"/>
        <end position="31"/>
    </location>
</feature>
<protein>
    <recommendedName>
        <fullName evidence="11">Cytochrome P450</fullName>
    </recommendedName>
</protein>
<comment type="cofactor">
    <cofactor evidence="1 7">
        <name>heme</name>
        <dbReference type="ChEBI" id="CHEBI:30413"/>
    </cofactor>
</comment>
<feature type="transmembrane region" description="Helical" evidence="8">
    <location>
        <begin position="38"/>
        <end position="55"/>
    </location>
</feature>
<dbReference type="Proteomes" id="UP000651452">
    <property type="component" value="Unassembled WGS sequence"/>
</dbReference>
<dbReference type="CDD" id="cd11061">
    <property type="entry name" value="CYP67-like"/>
    <property type="match status" value="1"/>
</dbReference>
<keyword evidence="8" id="KW-0812">Transmembrane</keyword>
<gene>
    <name evidence="9" type="ORF">EKO04_006412</name>
</gene>
<evidence type="ECO:0000313" key="9">
    <source>
        <dbReference type="EMBL" id="KAF9695590.1"/>
    </source>
</evidence>
<keyword evidence="6" id="KW-0503">Monooxygenase</keyword>
<dbReference type="PANTHER" id="PTHR24305:SF187">
    <property type="entry name" value="P450, PUTATIVE (EUROFUNG)-RELATED"/>
    <property type="match status" value="1"/>
</dbReference>
<dbReference type="PRINTS" id="PR00463">
    <property type="entry name" value="EP450I"/>
</dbReference>
<evidence type="ECO:0000256" key="4">
    <source>
        <dbReference type="ARBA" id="ARBA00023002"/>
    </source>
</evidence>
<sequence length="567" mass="65170">MDLSQRSINSQALAFLFGVVSHILVFARGEWDRLAPRIVSAHILLCAAVLVAYVFNTDQTFAQCVIETCKADLALIGGLCVSIGLYRLLFHPLRSFPGPLSARVSAFWVFRKNWPDLKLYIKLRSIHDHYGDFVRIRPRELSICHPDTINDVHGPRSRVQKGEFYEQIHPAHSLQFTRDPDQHRHQRRYWDRAFQVKAMQEYLPRIVKHYKILMGVFTASSATGRPIDVSRLFMDLFFDVVSDLILGESFNTLTTGKRNSIIEGFLAQHQNLGFALLNMWVFHLIRCIPLVASRIIYWIQWCASSGTRKKELREKPSRKQRWYANALKNRKQMQDISPDLYTHLSQSDTFEADGVHETNLVIIAGADTNAITVSNVCYLLCQHPEYQQKLYEELSDLPVHEGVISDQHLMGKPWLLSIINETLRLYPPVPGGLQRQTPPEGATIAGRYVPGNMVVSTPTYALHRDPRAFVRPDEFLPERWTQPSLILRKDAFVPFSYGTYNCAGRPLAMMQLRMVVAMVVQKFELSFAPGRDVEYKRYIQDQADCFTLHINPLPLVLRERNNPEHVT</sequence>
<dbReference type="OrthoDB" id="6692864at2759"/>
<dbReference type="Gene3D" id="1.10.630.10">
    <property type="entry name" value="Cytochrome P450"/>
    <property type="match status" value="1"/>
</dbReference>
<dbReference type="PRINTS" id="PR00385">
    <property type="entry name" value="P450"/>
</dbReference>
<keyword evidence="8" id="KW-0472">Membrane</keyword>
<evidence type="ECO:0000256" key="3">
    <source>
        <dbReference type="ARBA" id="ARBA00022723"/>
    </source>
</evidence>
<reference evidence="9" key="1">
    <citation type="submission" date="2018-12" db="EMBL/GenBank/DDBJ databases">
        <authorList>
            <person name="Syme R.A."/>
            <person name="Farfan-Caceres L."/>
            <person name="Lichtenzveig J."/>
        </authorList>
    </citation>
    <scope>NUCLEOTIDE SEQUENCE</scope>
    <source>
        <strain evidence="9">Al4</strain>
    </source>
</reference>
<evidence type="ECO:0000256" key="8">
    <source>
        <dbReference type="SAM" id="Phobius"/>
    </source>
</evidence>
<keyword evidence="7" id="KW-0349">Heme</keyword>
<dbReference type="GO" id="GO:0020037">
    <property type="term" value="F:heme binding"/>
    <property type="evidence" value="ECO:0007669"/>
    <property type="project" value="InterPro"/>
</dbReference>
<dbReference type="GO" id="GO:0004497">
    <property type="term" value="F:monooxygenase activity"/>
    <property type="evidence" value="ECO:0007669"/>
    <property type="project" value="UniProtKB-KW"/>
</dbReference>
<comment type="caution">
    <text evidence="9">The sequence shown here is derived from an EMBL/GenBank/DDBJ whole genome shotgun (WGS) entry which is preliminary data.</text>
</comment>
<keyword evidence="8" id="KW-1133">Transmembrane helix</keyword>
<dbReference type="GO" id="GO:0005506">
    <property type="term" value="F:iron ion binding"/>
    <property type="evidence" value="ECO:0007669"/>
    <property type="project" value="InterPro"/>
</dbReference>
<dbReference type="Pfam" id="PF00067">
    <property type="entry name" value="p450"/>
    <property type="match status" value="1"/>
</dbReference>
<feature type="binding site" description="axial binding residue" evidence="7">
    <location>
        <position position="502"/>
    </location>
    <ligand>
        <name>heme</name>
        <dbReference type="ChEBI" id="CHEBI:30413"/>
    </ligand>
    <ligandPart>
        <name>Fe</name>
        <dbReference type="ChEBI" id="CHEBI:18248"/>
    </ligandPart>
</feature>
<keyword evidence="10" id="KW-1185">Reference proteome</keyword>
<evidence type="ECO:0000313" key="10">
    <source>
        <dbReference type="Proteomes" id="UP000651452"/>
    </source>
</evidence>
<evidence type="ECO:0008006" key="11">
    <source>
        <dbReference type="Google" id="ProtNLM"/>
    </source>
</evidence>
<dbReference type="GO" id="GO:0016705">
    <property type="term" value="F:oxidoreductase activity, acting on paired donors, with incorporation or reduction of molecular oxygen"/>
    <property type="evidence" value="ECO:0007669"/>
    <property type="project" value="InterPro"/>
</dbReference>
<evidence type="ECO:0000256" key="5">
    <source>
        <dbReference type="ARBA" id="ARBA00023004"/>
    </source>
</evidence>
<name>A0A8H7MI66_9PLEO</name>
<dbReference type="EMBL" id="RZGK01000011">
    <property type="protein sequence ID" value="KAF9695590.1"/>
    <property type="molecule type" value="Genomic_DNA"/>
</dbReference>
<evidence type="ECO:0000256" key="2">
    <source>
        <dbReference type="ARBA" id="ARBA00010617"/>
    </source>
</evidence>
<dbReference type="AlphaFoldDB" id="A0A8H7MI66"/>
<dbReference type="InterPro" id="IPR001128">
    <property type="entry name" value="Cyt_P450"/>
</dbReference>
<keyword evidence="4" id="KW-0560">Oxidoreductase</keyword>
<organism evidence="9 10">
    <name type="scientific">Ascochyta lentis</name>
    <dbReference type="NCBI Taxonomy" id="205686"/>
    <lineage>
        <taxon>Eukaryota</taxon>
        <taxon>Fungi</taxon>
        <taxon>Dikarya</taxon>
        <taxon>Ascomycota</taxon>
        <taxon>Pezizomycotina</taxon>
        <taxon>Dothideomycetes</taxon>
        <taxon>Pleosporomycetidae</taxon>
        <taxon>Pleosporales</taxon>
        <taxon>Pleosporineae</taxon>
        <taxon>Didymellaceae</taxon>
        <taxon>Ascochyta</taxon>
    </lineage>
</organism>
<dbReference type="InterPro" id="IPR050121">
    <property type="entry name" value="Cytochrome_P450_monoxygenase"/>
</dbReference>
<evidence type="ECO:0000256" key="7">
    <source>
        <dbReference type="PIRSR" id="PIRSR602401-1"/>
    </source>
</evidence>